<protein>
    <submittedName>
        <fullName evidence="8">Response regulator transcription factor</fullName>
    </submittedName>
</protein>
<dbReference type="Pfam" id="PF00072">
    <property type="entry name" value="Response_reg"/>
    <property type="match status" value="1"/>
</dbReference>
<dbReference type="InterPro" id="IPR000792">
    <property type="entry name" value="Tscrpt_reg_LuxR_C"/>
</dbReference>
<evidence type="ECO:0000256" key="4">
    <source>
        <dbReference type="ARBA" id="ARBA00023163"/>
    </source>
</evidence>
<dbReference type="GO" id="GO:0003677">
    <property type="term" value="F:DNA binding"/>
    <property type="evidence" value="ECO:0007669"/>
    <property type="project" value="UniProtKB-KW"/>
</dbReference>
<dbReference type="InterPro" id="IPR058245">
    <property type="entry name" value="NreC/VraR/RcsB-like_REC"/>
</dbReference>
<dbReference type="Pfam" id="PF00196">
    <property type="entry name" value="GerE"/>
    <property type="match status" value="1"/>
</dbReference>
<evidence type="ECO:0000313" key="8">
    <source>
        <dbReference type="EMBL" id="QAY63452.1"/>
    </source>
</evidence>
<dbReference type="AlphaFoldDB" id="A0A4P6ELF4"/>
<evidence type="ECO:0000256" key="5">
    <source>
        <dbReference type="PROSITE-ProRule" id="PRU00169"/>
    </source>
</evidence>
<keyword evidence="1 5" id="KW-0597">Phosphoprotein</keyword>
<dbReference type="EMBL" id="CP035495">
    <property type="protein sequence ID" value="QAY63452.1"/>
    <property type="molecule type" value="Genomic_DNA"/>
</dbReference>
<keyword evidence="3" id="KW-0238">DNA-binding</keyword>
<dbReference type="SMART" id="SM00448">
    <property type="entry name" value="REC"/>
    <property type="match status" value="1"/>
</dbReference>
<dbReference type="PRINTS" id="PR00038">
    <property type="entry name" value="HTHLUXR"/>
</dbReference>
<dbReference type="InterPro" id="IPR011006">
    <property type="entry name" value="CheY-like_superfamily"/>
</dbReference>
<dbReference type="CDD" id="cd06170">
    <property type="entry name" value="LuxR_C_like"/>
    <property type="match status" value="1"/>
</dbReference>
<dbReference type="InterPro" id="IPR039420">
    <property type="entry name" value="WalR-like"/>
</dbReference>
<keyword evidence="9" id="KW-1185">Reference proteome</keyword>
<dbReference type="PROSITE" id="PS50043">
    <property type="entry name" value="HTH_LUXR_2"/>
    <property type="match status" value="1"/>
</dbReference>
<dbReference type="PANTHER" id="PTHR43214">
    <property type="entry name" value="TWO-COMPONENT RESPONSE REGULATOR"/>
    <property type="match status" value="1"/>
</dbReference>
<dbReference type="KEGG" id="xyl:ET495_09530"/>
<dbReference type="GO" id="GO:0000160">
    <property type="term" value="P:phosphorelay signal transduction system"/>
    <property type="evidence" value="ECO:0007669"/>
    <property type="project" value="InterPro"/>
</dbReference>
<dbReference type="PROSITE" id="PS50110">
    <property type="entry name" value="RESPONSE_REGULATORY"/>
    <property type="match status" value="1"/>
</dbReference>
<gene>
    <name evidence="8" type="ORF">ET495_09530</name>
</gene>
<accession>A0A4P6ELF4</accession>
<dbReference type="CDD" id="cd17535">
    <property type="entry name" value="REC_NarL-like"/>
    <property type="match status" value="1"/>
</dbReference>
<dbReference type="InterPro" id="IPR001789">
    <property type="entry name" value="Sig_transdc_resp-reg_receiver"/>
</dbReference>
<feature type="domain" description="HTH luxR-type" evidence="6">
    <location>
        <begin position="148"/>
        <end position="213"/>
    </location>
</feature>
<feature type="modified residue" description="4-aspartylphosphate" evidence="5">
    <location>
        <position position="53"/>
    </location>
</feature>
<evidence type="ECO:0000256" key="2">
    <source>
        <dbReference type="ARBA" id="ARBA00023015"/>
    </source>
</evidence>
<dbReference type="SMART" id="SM00421">
    <property type="entry name" value="HTH_LUXR"/>
    <property type="match status" value="1"/>
</dbReference>
<evidence type="ECO:0000313" key="9">
    <source>
        <dbReference type="Proteomes" id="UP000291758"/>
    </source>
</evidence>
<evidence type="ECO:0000259" key="6">
    <source>
        <dbReference type="PROSITE" id="PS50043"/>
    </source>
</evidence>
<organism evidence="8 9">
    <name type="scientific">Xylanimonas allomyrinae</name>
    <dbReference type="NCBI Taxonomy" id="2509459"/>
    <lineage>
        <taxon>Bacteria</taxon>
        <taxon>Bacillati</taxon>
        <taxon>Actinomycetota</taxon>
        <taxon>Actinomycetes</taxon>
        <taxon>Micrococcales</taxon>
        <taxon>Promicromonosporaceae</taxon>
        <taxon>Xylanimonas</taxon>
    </lineage>
</organism>
<dbReference type="GO" id="GO:0006355">
    <property type="term" value="P:regulation of DNA-templated transcription"/>
    <property type="evidence" value="ECO:0007669"/>
    <property type="project" value="InterPro"/>
</dbReference>
<dbReference type="RefSeq" id="WP_129204547.1">
    <property type="nucleotide sequence ID" value="NZ_CP035495.1"/>
</dbReference>
<dbReference type="PROSITE" id="PS00622">
    <property type="entry name" value="HTH_LUXR_1"/>
    <property type="match status" value="1"/>
</dbReference>
<reference evidence="8 9" key="1">
    <citation type="submission" date="2019-01" db="EMBL/GenBank/DDBJ databases">
        <title>Genome sequencing of strain 2JSPR-7.</title>
        <authorList>
            <person name="Heo J."/>
            <person name="Kim S.-J."/>
            <person name="Kim J.-S."/>
            <person name="Hong S.-B."/>
            <person name="Kwon S.-W."/>
        </authorList>
    </citation>
    <scope>NUCLEOTIDE SEQUENCE [LARGE SCALE GENOMIC DNA]</scope>
    <source>
        <strain evidence="8 9">2JSPR-7</strain>
    </source>
</reference>
<feature type="domain" description="Response regulatory" evidence="7">
    <location>
        <begin position="3"/>
        <end position="118"/>
    </location>
</feature>
<evidence type="ECO:0000256" key="1">
    <source>
        <dbReference type="ARBA" id="ARBA00022553"/>
    </source>
</evidence>
<evidence type="ECO:0000256" key="3">
    <source>
        <dbReference type="ARBA" id="ARBA00023125"/>
    </source>
</evidence>
<dbReference type="Proteomes" id="UP000291758">
    <property type="component" value="Chromosome"/>
</dbReference>
<dbReference type="Gene3D" id="3.40.50.2300">
    <property type="match status" value="1"/>
</dbReference>
<dbReference type="PANTHER" id="PTHR43214:SF24">
    <property type="entry name" value="TRANSCRIPTIONAL REGULATORY PROTEIN NARL-RELATED"/>
    <property type="match status" value="1"/>
</dbReference>
<sequence>MTRALIVDDDPLVRRLLTTVLTAQEIEVVGEGADGCELVGLVNAHRPDVVLLDLHMPRVGGLDALAALRRAGHSTAVVVLTSFGSDDAVLAAIRAGAAGFLGKDDDPERIAAQVRDAAAGRAVAGPRAIDTLVRHAAEASAGREQREAVRALGRLTEREREVASWLPHGWSNPQIARRLYLGESTVKTHLSSAMSKLAVTSREQLAVLVDRAGAAALL</sequence>
<dbReference type="SUPFAM" id="SSF52172">
    <property type="entry name" value="CheY-like"/>
    <property type="match status" value="1"/>
</dbReference>
<proteinExistence type="predicted"/>
<keyword evidence="4" id="KW-0804">Transcription</keyword>
<keyword evidence="2" id="KW-0805">Transcription regulation</keyword>
<evidence type="ECO:0000259" key="7">
    <source>
        <dbReference type="PROSITE" id="PS50110"/>
    </source>
</evidence>
<dbReference type="OrthoDB" id="9808843at2"/>
<name>A0A4P6ELF4_9MICO</name>